<comment type="caution">
    <text evidence="1">The sequence shown here is derived from an EMBL/GenBank/DDBJ whole genome shotgun (WGS) entry which is preliminary data.</text>
</comment>
<keyword evidence="2" id="KW-1185">Reference proteome</keyword>
<sequence length="95" mass="10462">MQQATPGLGERVPVGAAAAVQWPEHHGGWLETKKRKSRLAPPGVTRVVQVNRVCCGELQSYLLFSSFHRLFNEAQLAVTYTSACADCRIVPKLDL</sequence>
<gene>
    <name evidence="1" type="ORF">SKAU_G00311710</name>
</gene>
<dbReference type="EMBL" id="JAINUF010000013">
    <property type="protein sequence ID" value="KAJ8343842.1"/>
    <property type="molecule type" value="Genomic_DNA"/>
</dbReference>
<organism evidence="1 2">
    <name type="scientific">Synaphobranchus kaupii</name>
    <name type="common">Kaup's arrowtooth eel</name>
    <dbReference type="NCBI Taxonomy" id="118154"/>
    <lineage>
        <taxon>Eukaryota</taxon>
        <taxon>Metazoa</taxon>
        <taxon>Chordata</taxon>
        <taxon>Craniata</taxon>
        <taxon>Vertebrata</taxon>
        <taxon>Euteleostomi</taxon>
        <taxon>Actinopterygii</taxon>
        <taxon>Neopterygii</taxon>
        <taxon>Teleostei</taxon>
        <taxon>Anguilliformes</taxon>
        <taxon>Synaphobranchidae</taxon>
        <taxon>Synaphobranchus</taxon>
    </lineage>
</organism>
<proteinExistence type="predicted"/>
<name>A0A9Q1ILA9_SYNKA</name>
<evidence type="ECO:0000313" key="1">
    <source>
        <dbReference type="EMBL" id="KAJ8343842.1"/>
    </source>
</evidence>
<evidence type="ECO:0000313" key="2">
    <source>
        <dbReference type="Proteomes" id="UP001152622"/>
    </source>
</evidence>
<dbReference type="Proteomes" id="UP001152622">
    <property type="component" value="Chromosome 13"/>
</dbReference>
<dbReference type="AlphaFoldDB" id="A0A9Q1ILA9"/>
<reference evidence="1" key="1">
    <citation type="journal article" date="2023" name="Science">
        <title>Genome structures resolve the early diversification of teleost fishes.</title>
        <authorList>
            <person name="Parey E."/>
            <person name="Louis A."/>
            <person name="Montfort J."/>
            <person name="Bouchez O."/>
            <person name="Roques C."/>
            <person name="Iampietro C."/>
            <person name="Lluch J."/>
            <person name="Castinel A."/>
            <person name="Donnadieu C."/>
            <person name="Desvignes T."/>
            <person name="Floi Bucao C."/>
            <person name="Jouanno E."/>
            <person name="Wen M."/>
            <person name="Mejri S."/>
            <person name="Dirks R."/>
            <person name="Jansen H."/>
            <person name="Henkel C."/>
            <person name="Chen W.J."/>
            <person name="Zahm M."/>
            <person name="Cabau C."/>
            <person name="Klopp C."/>
            <person name="Thompson A.W."/>
            <person name="Robinson-Rechavi M."/>
            <person name="Braasch I."/>
            <person name="Lecointre G."/>
            <person name="Bobe J."/>
            <person name="Postlethwait J.H."/>
            <person name="Berthelot C."/>
            <person name="Roest Crollius H."/>
            <person name="Guiguen Y."/>
        </authorList>
    </citation>
    <scope>NUCLEOTIDE SEQUENCE</scope>
    <source>
        <strain evidence="1">WJC10195</strain>
    </source>
</reference>
<protein>
    <submittedName>
        <fullName evidence="1">Uncharacterized protein</fullName>
    </submittedName>
</protein>
<accession>A0A9Q1ILA9</accession>